<evidence type="ECO:0000256" key="4">
    <source>
        <dbReference type="ARBA" id="ARBA00022723"/>
    </source>
</evidence>
<feature type="binding site" evidence="11">
    <location>
        <position position="52"/>
    </location>
    <ligand>
        <name>ATP</name>
        <dbReference type="ChEBI" id="CHEBI:30616"/>
    </ligand>
</feature>
<dbReference type="SUPFAM" id="SSF56112">
    <property type="entry name" value="Protein kinase-like (PK-like)"/>
    <property type="match status" value="1"/>
</dbReference>
<dbReference type="GO" id="GO:0000287">
    <property type="term" value="F:magnesium ion binding"/>
    <property type="evidence" value="ECO:0007669"/>
    <property type="project" value="UniProtKB-ARBA"/>
</dbReference>
<dbReference type="InterPro" id="IPR011009">
    <property type="entry name" value="Kinase-like_dom_sf"/>
</dbReference>
<gene>
    <name evidence="15" type="ORF">RRG08_000652</name>
</gene>
<dbReference type="PANTHER" id="PTHR24346">
    <property type="entry name" value="MAP/MICROTUBULE AFFINITY-REGULATING KINASE"/>
    <property type="match status" value="1"/>
</dbReference>
<evidence type="ECO:0000313" key="15">
    <source>
        <dbReference type="EMBL" id="KAK3736908.1"/>
    </source>
</evidence>
<accession>A0AAE0Y9H8</accession>
<keyword evidence="2" id="KW-0217">Developmental protein</keyword>
<keyword evidence="12" id="KW-0723">Serine/threonine-protein kinase</keyword>
<evidence type="ECO:0000256" key="3">
    <source>
        <dbReference type="ARBA" id="ARBA00022553"/>
    </source>
</evidence>
<feature type="transmembrane region" description="Helical" evidence="13">
    <location>
        <begin position="204"/>
        <end position="221"/>
    </location>
</feature>
<dbReference type="GO" id="GO:0030154">
    <property type="term" value="P:cell differentiation"/>
    <property type="evidence" value="ECO:0007669"/>
    <property type="project" value="UniProtKB-KW"/>
</dbReference>
<dbReference type="PIRSF" id="PIRSF000654">
    <property type="entry name" value="Integrin-linked_kinase"/>
    <property type="match status" value="1"/>
</dbReference>
<organism evidence="15 16">
    <name type="scientific">Elysia crispata</name>
    <name type="common">lettuce slug</name>
    <dbReference type="NCBI Taxonomy" id="231223"/>
    <lineage>
        <taxon>Eukaryota</taxon>
        <taxon>Metazoa</taxon>
        <taxon>Spiralia</taxon>
        <taxon>Lophotrochozoa</taxon>
        <taxon>Mollusca</taxon>
        <taxon>Gastropoda</taxon>
        <taxon>Heterobranchia</taxon>
        <taxon>Euthyneura</taxon>
        <taxon>Panpulmonata</taxon>
        <taxon>Sacoglossa</taxon>
        <taxon>Placobranchoidea</taxon>
        <taxon>Plakobranchidae</taxon>
        <taxon>Elysia</taxon>
    </lineage>
</organism>
<keyword evidence="13" id="KW-1133">Transmembrane helix</keyword>
<evidence type="ECO:0000256" key="13">
    <source>
        <dbReference type="SAM" id="Phobius"/>
    </source>
</evidence>
<dbReference type="GO" id="GO:0005737">
    <property type="term" value="C:cytoplasm"/>
    <property type="evidence" value="ECO:0007669"/>
    <property type="project" value="TreeGrafter"/>
</dbReference>
<keyword evidence="13" id="KW-0472">Membrane</keyword>
<dbReference type="FunFam" id="1.10.510.10:FF:000658">
    <property type="entry name" value="Protein CBG12184"/>
    <property type="match status" value="1"/>
</dbReference>
<evidence type="ECO:0000256" key="6">
    <source>
        <dbReference type="ARBA" id="ARBA00022782"/>
    </source>
</evidence>
<evidence type="ECO:0000259" key="14">
    <source>
        <dbReference type="PROSITE" id="PS50011"/>
    </source>
</evidence>
<dbReference type="SMART" id="SM00220">
    <property type="entry name" value="S_TKc"/>
    <property type="match status" value="1"/>
</dbReference>
<evidence type="ECO:0000256" key="2">
    <source>
        <dbReference type="ARBA" id="ARBA00022473"/>
    </source>
</evidence>
<dbReference type="PROSITE" id="PS50011">
    <property type="entry name" value="PROTEIN_KINASE_DOM"/>
    <property type="match status" value="1"/>
</dbReference>
<keyword evidence="9" id="KW-0832">Ubl conjugation</keyword>
<dbReference type="Proteomes" id="UP001283361">
    <property type="component" value="Unassembled WGS sequence"/>
</dbReference>
<dbReference type="CDD" id="cd14080">
    <property type="entry name" value="STKc_TSSK-like"/>
    <property type="match status" value="1"/>
</dbReference>
<keyword evidence="10" id="KW-0744">Spermatogenesis</keyword>
<reference evidence="15" key="1">
    <citation type="journal article" date="2023" name="G3 (Bethesda)">
        <title>A reference genome for the long-term kleptoplast-retaining sea slug Elysia crispata morphotype clarki.</title>
        <authorList>
            <person name="Eastman K.E."/>
            <person name="Pendleton A.L."/>
            <person name="Shaikh M.A."/>
            <person name="Suttiyut T."/>
            <person name="Ogas R."/>
            <person name="Tomko P."/>
            <person name="Gavelis G."/>
            <person name="Widhalm J.R."/>
            <person name="Wisecaver J.H."/>
        </authorList>
    </citation>
    <scope>NUCLEOTIDE SEQUENCE</scope>
    <source>
        <strain evidence="15">ECLA1</strain>
    </source>
</reference>
<proteinExistence type="inferred from homology"/>
<dbReference type="Gene3D" id="1.10.510.10">
    <property type="entry name" value="Transferase(Phosphotransferase) domain 1"/>
    <property type="match status" value="1"/>
</dbReference>
<dbReference type="EMBL" id="JAWDGP010006684">
    <property type="protein sequence ID" value="KAK3736908.1"/>
    <property type="molecule type" value="Genomic_DNA"/>
</dbReference>
<sequence>MTGSVVKEFATSDDEVYLKKLGYSIGTTIGEGSYAKVKSAYSDKLQKRVAMKIINRRSAPKDFKEKFLPRELKCMKSVNHQYIIKLFEIIEFEQKVYIVMEHAGHGDLLEYIKLRGSIPEDRCRVMFKQLLEAMIYLHGINIAHRDLKCENLLLDYQNNIKVSDFGFARYFEEPGISKTFCGSAAYAAPEILQGIPYYIPLHDIWAMGIILYIMICASMPYDDSNVKKMIRDQLEKKVSFPKSKPVSREAKDLLYHILEVNVKRRYTLANIAAHPWMNVDSLPMPEDETLGNV</sequence>
<dbReference type="GO" id="GO:0000226">
    <property type="term" value="P:microtubule cytoskeleton organization"/>
    <property type="evidence" value="ECO:0007669"/>
    <property type="project" value="TreeGrafter"/>
</dbReference>
<comment type="caution">
    <text evidence="15">The sequence shown here is derived from an EMBL/GenBank/DDBJ whole genome shotgun (WGS) entry which is preliminary data.</text>
</comment>
<dbReference type="GO" id="GO:0005524">
    <property type="term" value="F:ATP binding"/>
    <property type="evidence" value="ECO:0007669"/>
    <property type="project" value="UniProtKB-UniRule"/>
</dbReference>
<evidence type="ECO:0000313" key="16">
    <source>
        <dbReference type="Proteomes" id="UP001283361"/>
    </source>
</evidence>
<dbReference type="GO" id="GO:0035556">
    <property type="term" value="P:intracellular signal transduction"/>
    <property type="evidence" value="ECO:0007669"/>
    <property type="project" value="TreeGrafter"/>
</dbReference>
<keyword evidence="12" id="KW-0808">Transferase</keyword>
<keyword evidence="8" id="KW-0460">Magnesium</keyword>
<dbReference type="GO" id="GO:0050321">
    <property type="term" value="F:tau-protein kinase activity"/>
    <property type="evidence" value="ECO:0007669"/>
    <property type="project" value="TreeGrafter"/>
</dbReference>
<evidence type="ECO:0000256" key="7">
    <source>
        <dbReference type="ARBA" id="ARBA00022840"/>
    </source>
</evidence>
<dbReference type="PROSITE" id="PS00107">
    <property type="entry name" value="PROTEIN_KINASE_ATP"/>
    <property type="match status" value="1"/>
</dbReference>
<evidence type="ECO:0000256" key="10">
    <source>
        <dbReference type="ARBA" id="ARBA00022871"/>
    </source>
</evidence>
<dbReference type="InterPro" id="IPR000719">
    <property type="entry name" value="Prot_kinase_dom"/>
</dbReference>
<feature type="domain" description="Protein kinase" evidence="14">
    <location>
        <begin position="23"/>
        <end position="277"/>
    </location>
</feature>
<keyword evidence="6" id="KW-0221">Differentiation</keyword>
<evidence type="ECO:0000256" key="8">
    <source>
        <dbReference type="ARBA" id="ARBA00022842"/>
    </source>
</evidence>
<evidence type="ECO:0000256" key="1">
    <source>
        <dbReference type="ARBA" id="ARBA00001946"/>
    </source>
</evidence>
<evidence type="ECO:0000256" key="11">
    <source>
        <dbReference type="PROSITE-ProRule" id="PRU10141"/>
    </source>
</evidence>
<evidence type="ECO:0000256" key="12">
    <source>
        <dbReference type="RuleBase" id="RU000304"/>
    </source>
</evidence>
<dbReference type="PANTHER" id="PTHR24346:SF102">
    <property type="entry name" value="TESTIS-SPECIFIC SERINE_THREONINE-PROTEIN KINASE 1"/>
    <property type="match status" value="1"/>
</dbReference>
<keyword evidence="13" id="KW-0812">Transmembrane</keyword>
<dbReference type="AlphaFoldDB" id="A0AAE0Y9H8"/>
<keyword evidence="12" id="KW-0418">Kinase</keyword>
<keyword evidence="3" id="KW-0597">Phosphoprotein</keyword>
<protein>
    <recommendedName>
        <fullName evidence="14">Protein kinase domain-containing protein</fullName>
    </recommendedName>
</protein>
<evidence type="ECO:0000256" key="5">
    <source>
        <dbReference type="ARBA" id="ARBA00022741"/>
    </source>
</evidence>
<keyword evidence="5 11" id="KW-0547">Nucleotide-binding</keyword>
<dbReference type="InterPro" id="IPR017441">
    <property type="entry name" value="Protein_kinase_ATP_BS"/>
</dbReference>
<keyword evidence="4" id="KW-0479">Metal-binding</keyword>
<comment type="cofactor">
    <cofactor evidence="1">
        <name>Mg(2+)</name>
        <dbReference type="ChEBI" id="CHEBI:18420"/>
    </cofactor>
</comment>
<comment type="similarity">
    <text evidence="12">Belongs to the protein kinase superfamily.</text>
</comment>
<dbReference type="GO" id="GO:0007283">
    <property type="term" value="P:spermatogenesis"/>
    <property type="evidence" value="ECO:0007669"/>
    <property type="project" value="UniProtKB-KW"/>
</dbReference>
<dbReference type="Pfam" id="PF00069">
    <property type="entry name" value="Pkinase"/>
    <property type="match status" value="1"/>
</dbReference>
<keyword evidence="7 11" id="KW-0067">ATP-binding</keyword>
<dbReference type="InterPro" id="IPR008271">
    <property type="entry name" value="Ser/Thr_kinase_AS"/>
</dbReference>
<name>A0AAE0Y9H8_9GAST</name>
<keyword evidence="16" id="KW-1185">Reference proteome</keyword>
<dbReference type="PROSITE" id="PS00108">
    <property type="entry name" value="PROTEIN_KINASE_ST"/>
    <property type="match status" value="1"/>
</dbReference>
<evidence type="ECO:0000256" key="9">
    <source>
        <dbReference type="ARBA" id="ARBA00022843"/>
    </source>
</evidence>